<name>A0A1V8RUF2_9HYPH</name>
<dbReference type="GO" id="GO:0005524">
    <property type="term" value="F:ATP binding"/>
    <property type="evidence" value="ECO:0007669"/>
    <property type="project" value="UniProtKB-KW"/>
</dbReference>
<dbReference type="Gene3D" id="1.20.1560.10">
    <property type="entry name" value="ABC transporter type 1, transmembrane domain"/>
    <property type="match status" value="1"/>
</dbReference>
<dbReference type="NCBIfam" id="TIGR01842">
    <property type="entry name" value="type_I_sec_PrtD"/>
    <property type="match status" value="1"/>
</dbReference>
<dbReference type="InterPro" id="IPR003593">
    <property type="entry name" value="AAA+_ATPase"/>
</dbReference>
<dbReference type="InterPro" id="IPR011527">
    <property type="entry name" value="ABC1_TM_dom"/>
</dbReference>
<feature type="domain" description="ABC transporter" evidence="9">
    <location>
        <begin position="341"/>
        <end position="574"/>
    </location>
</feature>
<dbReference type="GO" id="GO:0034040">
    <property type="term" value="F:ATPase-coupled lipid transmembrane transporter activity"/>
    <property type="evidence" value="ECO:0007669"/>
    <property type="project" value="TreeGrafter"/>
</dbReference>
<dbReference type="PROSITE" id="PS00211">
    <property type="entry name" value="ABC_TRANSPORTER_1"/>
    <property type="match status" value="1"/>
</dbReference>
<evidence type="ECO:0000259" key="9">
    <source>
        <dbReference type="PROSITE" id="PS50893"/>
    </source>
</evidence>
<evidence type="ECO:0000313" key="11">
    <source>
        <dbReference type="EMBL" id="OQM76836.1"/>
    </source>
</evidence>
<dbReference type="Pfam" id="PF00005">
    <property type="entry name" value="ABC_tran"/>
    <property type="match status" value="1"/>
</dbReference>
<dbReference type="PANTHER" id="PTHR24221">
    <property type="entry name" value="ATP-BINDING CASSETTE SUB-FAMILY B"/>
    <property type="match status" value="1"/>
</dbReference>
<dbReference type="EMBL" id="MDET01000004">
    <property type="protein sequence ID" value="OQM76836.1"/>
    <property type="molecule type" value="Genomic_DNA"/>
</dbReference>
<dbReference type="InterPro" id="IPR036640">
    <property type="entry name" value="ABC1_TM_sf"/>
</dbReference>
<dbReference type="SUPFAM" id="SSF52540">
    <property type="entry name" value="P-loop containing nucleoside triphosphate hydrolases"/>
    <property type="match status" value="1"/>
</dbReference>
<keyword evidence="7 8" id="KW-0472">Membrane</keyword>
<dbReference type="Pfam" id="PF00664">
    <property type="entry name" value="ABC_membrane"/>
    <property type="match status" value="1"/>
</dbReference>
<dbReference type="GO" id="GO:0140359">
    <property type="term" value="F:ABC-type transporter activity"/>
    <property type="evidence" value="ECO:0007669"/>
    <property type="project" value="InterPro"/>
</dbReference>
<dbReference type="PROSITE" id="PS50929">
    <property type="entry name" value="ABC_TM1F"/>
    <property type="match status" value="1"/>
</dbReference>
<evidence type="ECO:0000256" key="8">
    <source>
        <dbReference type="SAM" id="Phobius"/>
    </source>
</evidence>
<dbReference type="GO" id="GO:0030256">
    <property type="term" value="C:type I protein secretion system complex"/>
    <property type="evidence" value="ECO:0007669"/>
    <property type="project" value="InterPro"/>
</dbReference>
<keyword evidence="3 8" id="KW-0812">Transmembrane</keyword>
<protein>
    <submittedName>
        <fullName evidence="11">ABC transporter permease</fullName>
    </submittedName>
</protein>
<evidence type="ECO:0000256" key="3">
    <source>
        <dbReference type="ARBA" id="ARBA00022692"/>
    </source>
</evidence>
<feature type="transmembrane region" description="Helical" evidence="8">
    <location>
        <begin position="135"/>
        <end position="153"/>
    </location>
</feature>
<evidence type="ECO:0000313" key="12">
    <source>
        <dbReference type="Proteomes" id="UP000191905"/>
    </source>
</evidence>
<evidence type="ECO:0000256" key="4">
    <source>
        <dbReference type="ARBA" id="ARBA00022741"/>
    </source>
</evidence>
<proteinExistence type="inferred from homology"/>
<keyword evidence="6 8" id="KW-1133">Transmembrane helix</keyword>
<dbReference type="GO" id="GO:0016887">
    <property type="term" value="F:ATP hydrolysis activity"/>
    <property type="evidence" value="ECO:0007669"/>
    <property type="project" value="InterPro"/>
</dbReference>
<comment type="similarity">
    <text evidence="2">Belongs to the ABC transporter superfamily.</text>
</comment>
<dbReference type="Gene3D" id="3.40.50.300">
    <property type="entry name" value="P-loop containing nucleotide triphosphate hydrolases"/>
    <property type="match status" value="1"/>
</dbReference>
<feature type="transmembrane region" description="Helical" evidence="8">
    <location>
        <begin position="31"/>
        <end position="54"/>
    </location>
</feature>
<dbReference type="GO" id="GO:0030253">
    <property type="term" value="P:protein secretion by the type I secretion system"/>
    <property type="evidence" value="ECO:0007669"/>
    <property type="project" value="InterPro"/>
</dbReference>
<dbReference type="SUPFAM" id="SSF90123">
    <property type="entry name" value="ABC transporter transmembrane region"/>
    <property type="match status" value="1"/>
</dbReference>
<dbReference type="AlphaFoldDB" id="A0A1V8RUF2"/>
<comment type="caution">
    <text evidence="11">The sequence shown here is derived from an EMBL/GenBank/DDBJ whole genome shotgun (WGS) entry which is preliminary data.</text>
</comment>
<evidence type="ECO:0000256" key="7">
    <source>
        <dbReference type="ARBA" id="ARBA00023136"/>
    </source>
</evidence>
<dbReference type="InterPro" id="IPR027417">
    <property type="entry name" value="P-loop_NTPase"/>
</dbReference>
<reference evidence="11 12" key="1">
    <citation type="journal article" date="2016" name="Int. J. Syst. Evol. Microbiol.">
        <title>Pseudaminobacter manganicus sp. nov., isolated from sludge of a manganese mine.</title>
        <authorList>
            <person name="Li J."/>
            <person name="Huang J."/>
            <person name="Liao S."/>
            <person name="Wang G."/>
        </authorList>
    </citation>
    <scope>NUCLEOTIDE SEQUENCE [LARGE SCALE GENOMIC DNA]</scope>
    <source>
        <strain evidence="11 12">JH-7</strain>
    </source>
</reference>
<keyword evidence="12" id="KW-1185">Reference proteome</keyword>
<dbReference type="PROSITE" id="PS50893">
    <property type="entry name" value="ABC_TRANSPORTER_2"/>
    <property type="match status" value="1"/>
</dbReference>
<evidence type="ECO:0000259" key="10">
    <source>
        <dbReference type="PROSITE" id="PS50929"/>
    </source>
</evidence>
<dbReference type="RefSeq" id="WP_080918260.1">
    <property type="nucleotide sequence ID" value="NZ_MDET01000004.1"/>
</dbReference>
<feature type="transmembrane region" description="Helical" evidence="8">
    <location>
        <begin position="159"/>
        <end position="184"/>
    </location>
</feature>
<accession>A0A1V8RUF2</accession>
<dbReference type="InterPro" id="IPR039421">
    <property type="entry name" value="Type_1_exporter"/>
</dbReference>
<dbReference type="InterPro" id="IPR003439">
    <property type="entry name" value="ABC_transporter-like_ATP-bd"/>
</dbReference>
<dbReference type="PANTHER" id="PTHR24221:SF248">
    <property type="entry name" value="ABC TRANSPORTER TRANSMEMBRANE REGION"/>
    <property type="match status" value="1"/>
</dbReference>
<dbReference type="InterPro" id="IPR010128">
    <property type="entry name" value="ATPase_T1SS_PrtD-like"/>
</dbReference>
<feature type="transmembrane region" description="Helical" evidence="8">
    <location>
        <begin position="257"/>
        <end position="275"/>
    </location>
</feature>
<dbReference type="InterPro" id="IPR017871">
    <property type="entry name" value="ABC_transporter-like_CS"/>
</dbReference>
<feature type="domain" description="ABC transmembrane type-1" evidence="10">
    <location>
        <begin position="33"/>
        <end position="310"/>
    </location>
</feature>
<sequence length="574" mass="62042">MALADASVAFGLAEKESGNEIASALRTLRTYFIISGAFSSAINLLYLSSPIYLMQVYNRVLLSENVTTLAMLTVILAAALFVMAVLDMVRAQILIRCGILLDQKLAGRVFSALIQKSSRQGYSQGAQPLRELDDFRTFITGPGIYFAFDMPWIPLYLGLLYFIHPILGLVATVGAALLLGLAFVNERMTRQPMEEAQAAARKSFVFTENIMQHADVISAMGMQQAVEQHWQGSRVGMLRQQAFASDRNAMISAGIRFARILLQSLMLGAGAWLAIYHELSPATIFAASIVMGRALVPVEQSVAAWKQAGAARAGYKRVRDILEENPAPDFKTIVPVTQTALDVKGLTYQAAQRNKSILSDISFKLAEGEALGIVGPSGSGKSTLAKLMIGALKPSDGELWFGGLNYAHWDPKEFGQITGYLPQDVGLFAGTVRENISRFTEAPIEQVIRAATLAGIHDMVLGLPKQYDTMLGPGGFGLSGGQRQRIGLARALLGRPKLLVLDEPNAHLDVTGESALSQALMVMKAQGTTIIVITHQPAILRVVDTVLVLRSGAVERIGSREEIGRLMIRAGGQA</sequence>
<dbReference type="GO" id="GO:0005886">
    <property type="term" value="C:plasma membrane"/>
    <property type="evidence" value="ECO:0007669"/>
    <property type="project" value="UniProtKB-SubCell"/>
</dbReference>
<evidence type="ECO:0000256" key="5">
    <source>
        <dbReference type="ARBA" id="ARBA00022840"/>
    </source>
</evidence>
<keyword evidence="4" id="KW-0547">Nucleotide-binding</keyword>
<evidence type="ECO:0000256" key="2">
    <source>
        <dbReference type="ARBA" id="ARBA00005417"/>
    </source>
</evidence>
<evidence type="ECO:0000256" key="6">
    <source>
        <dbReference type="ARBA" id="ARBA00022989"/>
    </source>
</evidence>
<organism evidence="11 12">
    <name type="scientific">Manganibacter manganicus</name>
    <dbReference type="NCBI Taxonomy" id="1873176"/>
    <lineage>
        <taxon>Bacteria</taxon>
        <taxon>Pseudomonadati</taxon>
        <taxon>Pseudomonadota</taxon>
        <taxon>Alphaproteobacteria</taxon>
        <taxon>Hyphomicrobiales</taxon>
        <taxon>Phyllobacteriaceae</taxon>
        <taxon>Manganibacter</taxon>
    </lineage>
</organism>
<dbReference type="STRING" id="1873176.BFN67_11570"/>
<dbReference type="Proteomes" id="UP000191905">
    <property type="component" value="Unassembled WGS sequence"/>
</dbReference>
<gene>
    <name evidence="11" type="ORF">BFN67_11570</name>
</gene>
<evidence type="ECO:0000256" key="1">
    <source>
        <dbReference type="ARBA" id="ARBA00004651"/>
    </source>
</evidence>
<dbReference type="SMART" id="SM00382">
    <property type="entry name" value="AAA"/>
    <property type="match status" value="1"/>
</dbReference>
<keyword evidence="5" id="KW-0067">ATP-binding</keyword>
<comment type="subcellular location">
    <subcellularLocation>
        <location evidence="1">Cell membrane</location>
        <topology evidence="1">Multi-pass membrane protein</topology>
    </subcellularLocation>
</comment>
<feature type="transmembrane region" description="Helical" evidence="8">
    <location>
        <begin position="66"/>
        <end position="86"/>
    </location>
</feature>
<dbReference type="OrthoDB" id="9808328at2"/>